<protein>
    <submittedName>
        <fullName evidence="2">Uncharacterized protein</fullName>
    </submittedName>
</protein>
<organism evidence="2 3">
    <name type="scientific">Kineothrix alysoides</name>
    <dbReference type="NCBI Taxonomy" id="1469948"/>
    <lineage>
        <taxon>Bacteria</taxon>
        <taxon>Bacillati</taxon>
        <taxon>Bacillota</taxon>
        <taxon>Clostridia</taxon>
        <taxon>Lachnospirales</taxon>
        <taxon>Lachnospiraceae</taxon>
        <taxon>Kineothrix</taxon>
    </lineage>
</organism>
<dbReference type="Pfam" id="PF19753">
    <property type="entry name" value="DUF6240"/>
    <property type="match status" value="2"/>
</dbReference>
<name>A0A4R1QVQ0_9FIRM</name>
<dbReference type="RefSeq" id="WP_031391633.1">
    <property type="nucleotide sequence ID" value="NZ_JPNB01000002.1"/>
</dbReference>
<feature type="region of interest" description="Disordered" evidence="1">
    <location>
        <begin position="1"/>
        <end position="31"/>
    </location>
</feature>
<comment type="caution">
    <text evidence="2">The sequence shown here is derived from an EMBL/GenBank/DDBJ whole genome shotgun (WGS) entry which is preliminary data.</text>
</comment>
<sequence length="1064" mass="117733">MNINFENNGVKPHSNVDKATTSTSYSGSHVRETSSRGVFALDISGTVMDNTAYDGQGKTAEDVMQDAGQVDVTTQKNYMAVMSNTMSTEDFAKLQEEGYHPGNTDIETVVTIVDEIKAALAKGGKNITGYTDDLDVETLTQITGSAAFAKELVKQFEEHDIPVTKENVEDVMNACKTATQLEDLSDGIKKYMVRNHMEPTLDNIYKAQYSATSDAGKQGRGYYQDDTGYYAKKAETFNWQQLTPQMEKVIENAGLEVSDETMSDAKWLVEKGMPLTEESLKSYYDLDNLEIPDSMEEVVKAAVSAIANGKKAGGANLADDRTNLEKAQSYIDDVNSISDEAVDKVAAEGKKLNLHNLKAAQLQIRTGAATSSTELYEVNTTGRRQLEEIRLQMTVQANLHLIRSGLTIDTTELEQLVDELKAAEQQRQQILFGGDSQNTSKRAQLYEDTLAKVKEIPQMPAAAVGRLALQALSSSGSTGAVTVDGYSLEAVYSEGSALRAAYEKAGESYETLMTAPRADMGDSIKKAFRNVDDILQNMNKGTSEENRRAVRILGYNQMEITEENIAAVKETDLTIQRIVNKMTPASTLEMIRDGMNPLSMNMEELEAYLDSKDQSPAQSIEKYSEFLYKLDKNNEIAPEERDAYIGIYRLLRQLDKTDGAAIGTLINQGMEPTVKNLLSAMRSNKKHGMDVTVNDSFGGVSSEYRGKSISEQIENGYKENANETNYYKKLSHDILDNLAGGKLPAQAISDDITLEEFSALLQKQEADPAAKKEYQKQQMGMLREAALTEEAVVKELLTFDQTVTANNLMAAGLLMKERGRLAGKMKDTASDAGETEQFEDAVNNLQESMTDEVSAKEAYEKLGQVFAEILDKVVYEQDAVEAVNIDIREISNMYKQISLAGNLAKEENYEVPVNIDGQMTSINLRIIRGADESGRVTASMQTESYGKVLARFYLTKQPESSEASADYQMSGYVVCDSREGFKMLEQSEEKLKNAFEQSDIHVSSLNFIYNWELDLTGALQSDERGSKETGSETKGQKQEVSTKKLYETAKLFISYIQKGEGFQI</sequence>
<dbReference type="OrthoDB" id="9759262at2"/>
<dbReference type="STRING" id="1469948.GCA_000732725_02984"/>
<evidence type="ECO:0000256" key="1">
    <source>
        <dbReference type="SAM" id="MobiDB-lite"/>
    </source>
</evidence>
<feature type="compositionally biased region" description="Polar residues" evidence="1">
    <location>
        <begin position="17"/>
        <end position="27"/>
    </location>
</feature>
<dbReference type="AlphaFoldDB" id="A0A4R1QVQ0"/>
<dbReference type="EMBL" id="SLUO01000021">
    <property type="protein sequence ID" value="TCL54270.1"/>
    <property type="molecule type" value="Genomic_DNA"/>
</dbReference>
<keyword evidence="3" id="KW-1185">Reference proteome</keyword>
<accession>A0A4R1QVQ0</accession>
<gene>
    <name evidence="2" type="ORF">EDD76_12140</name>
</gene>
<feature type="region of interest" description="Disordered" evidence="1">
    <location>
        <begin position="1022"/>
        <end position="1041"/>
    </location>
</feature>
<reference evidence="2 3" key="1">
    <citation type="submission" date="2019-03" db="EMBL/GenBank/DDBJ databases">
        <title>Genomic Encyclopedia of Type Strains, Phase IV (KMG-IV): sequencing the most valuable type-strain genomes for metagenomic binning, comparative biology and taxonomic classification.</title>
        <authorList>
            <person name="Goeker M."/>
        </authorList>
    </citation>
    <scope>NUCLEOTIDE SEQUENCE [LARGE SCALE GENOMIC DNA]</scope>
    <source>
        <strain evidence="2 3">DSM 100556</strain>
    </source>
</reference>
<evidence type="ECO:0000313" key="2">
    <source>
        <dbReference type="EMBL" id="TCL54270.1"/>
    </source>
</evidence>
<proteinExistence type="predicted"/>
<dbReference type="InterPro" id="IPR046207">
    <property type="entry name" value="DUF6240"/>
</dbReference>
<evidence type="ECO:0000313" key="3">
    <source>
        <dbReference type="Proteomes" id="UP000295718"/>
    </source>
</evidence>
<dbReference type="Proteomes" id="UP000295718">
    <property type="component" value="Unassembled WGS sequence"/>
</dbReference>